<keyword evidence="1" id="KW-1133">Transmembrane helix</keyword>
<feature type="transmembrane region" description="Helical" evidence="1">
    <location>
        <begin position="98"/>
        <end position="123"/>
    </location>
</feature>
<reference evidence="3" key="2">
    <citation type="submission" date="2016-01" db="EMBL/GenBank/DDBJ databases">
        <title>First complete genome sequence of a species in the genus Microterricola, an extremophilic cold active enzyme producing strain ERGS5:02 isolated from Sikkim Himalaya.</title>
        <authorList>
            <person name="Kumar R."/>
            <person name="Singh D."/>
            <person name="Swarnkar M.K."/>
        </authorList>
    </citation>
    <scope>NUCLEOTIDE SEQUENCE [LARGE SCALE GENOMIC DNA]</scope>
    <source>
        <strain evidence="3">ERGS5:02</strain>
    </source>
</reference>
<accession>A0A109QX38</accession>
<keyword evidence="1" id="KW-0812">Transmembrane</keyword>
<evidence type="ECO:0000313" key="2">
    <source>
        <dbReference type="EMBL" id="AMB59267.1"/>
    </source>
</evidence>
<keyword evidence="3" id="KW-1185">Reference proteome</keyword>
<evidence type="ECO:0000313" key="3">
    <source>
        <dbReference type="Proteomes" id="UP000058305"/>
    </source>
</evidence>
<name>A0A109QX38_9MICO</name>
<dbReference type="KEGG" id="mvd:AWU67_10795"/>
<protein>
    <submittedName>
        <fullName evidence="2">Uncharacterized protein</fullName>
    </submittedName>
</protein>
<keyword evidence="1" id="KW-0472">Membrane</keyword>
<dbReference type="Proteomes" id="UP000058305">
    <property type="component" value="Chromosome"/>
</dbReference>
<proteinExistence type="predicted"/>
<organism evidence="2 3">
    <name type="scientific">Microterricola viridarii</name>
    <dbReference type="NCBI Taxonomy" id="412690"/>
    <lineage>
        <taxon>Bacteria</taxon>
        <taxon>Bacillati</taxon>
        <taxon>Actinomycetota</taxon>
        <taxon>Actinomycetes</taxon>
        <taxon>Micrococcales</taxon>
        <taxon>Microbacteriaceae</taxon>
        <taxon>Microterricola</taxon>
    </lineage>
</organism>
<sequence length="125" mass="14196">MPEGYELDALQLLTPDVMAALIDYGRHWDIEVVEDRMIVVSNRFRRRSDRTETTSMILFAEVVGAELTHQAVTYSDPRAHRPRTDIAVPGQRLRRRSAAWVTVVMCAIVAALLTFPFVLGWALDL</sequence>
<evidence type="ECO:0000256" key="1">
    <source>
        <dbReference type="SAM" id="Phobius"/>
    </source>
</evidence>
<dbReference type="EMBL" id="CP014145">
    <property type="protein sequence ID" value="AMB59267.1"/>
    <property type="molecule type" value="Genomic_DNA"/>
</dbReference>
<gene>
    <name evidence="2" type="ORF">AWU67_10795</name>
</gene>
<reference evidence="2 3" key="1">
    <citation type="journal article" date="2016" name="J. Biotechnol.">
        <title>First complete genome sequence of a species in the genus Microterricola, an extremophilic cold active enzyme producing bacterial strain ERGS5:02 isolated from Sikkim Himalaya.</title>
        <authorList>
            <person name="Himanshu"/>
            <person name="Swarnkar M.K."/>
            <person name="Singh D."/>
            <person name="Kumar R."/>
        </authorList>
    </citation>
    <scope>NUCLEOTIDE SEQUENCE [LARGE SCALE GENOMIC DNA]</scope>
    <source>
        <strain evidence="2 3">ERGS5:02</strain>
    </source>
</reference>
<dbReference type="AlphaFoldDB" id="A0A109QX38"/>